<dbReference type="InterPro" id="IPR032525">
    <property type="entry name" value="Peptidase_U32_C"/>
</dbReference>
<evidence type="ECO:0000313" key="6">
    <source>
        <dbReference type="Proteomes" id="UP000528918"/>
    </source>
</evidence>
<gene>
    <name evidence="5" type="ORF">HZS79_13385</name>
</gene>
<dbReference type="PANTHER" id="PTHR30217:SF6">
    <property type="entry name" value="TRNA HYDROXYLATION PROTEIN P"/>
    <property type="match status" value="1"/>
</dbReference>
<dbReference type="Proteomes" id="UP000528918">
    <property type="component" value="Unassembled WGS sequence"/>
</dbReference>
<sequence>MQAPELLSPAGTFKNMRYAFAYGADAVYAGQPRYSLRVRNNDFKIDNLHRGIEYAHARGKKFYVASNIAPHNSKLKTYLRDMEPVIEAGPDALIMSDPGLIMMIRDRWPDQEIHLSVQSNVVNWAAAQFWQRQGISRIILSRELSLEEIGEIRAQCPSLEIETFVHGALCIAYSGRCLLSGYFNHRDPNQGTCTNACRWKYNTIAATQDDTGDLIPAQQGGDTAGADQDELSALIEDVTRPGKLMPVYEDEHGTYIMNSKDLRAVQHVARLTEMGVASLKIEGRTKSHYYVARTAQVYRRAIDDAVAGRPFNMGLMDELENLANRGYTEGFYRRHVHDEFQSYEQGSSIGVHQQFVGEVLGYDPIRGWLDIEVKNRFEVGDSMELMLPNGNHRFVLEHMENVRGEAQRAAPGSGHRVRLPVPGVSISPEQIEFALLMRDLKPAGSIAAVQLGVPVA</sequence>
<evidence type="ECO:0000259" key="4">
    <source>
        <dbReference type="Pfam" id="PF16325"/>
    </source>
</evidence>
<keyword evidence="6" id="KW-1185">Reference proteome</keyword>
<name>A0ABX2SVH4_VREZH</name>
<reference evidence="5 6" key="1">
    <citation type="journal article" date="2013" name="Antonie Van Leeuwenhoek">
        <title>Halomonas zhaodongensis sp. nov., a slightly halophilic bacterium isolated from saline-alkaline soils in Zhaodong, China.</title>
        <authorList>
            <person name="Jiang J."/>
            <person name="Pan Y."/>
            <person name="Meng L."/>
            <person name="Hu S."/>
            <person name="Zhang X."/>
            <person name="Hu B."/>
            <person name="Meng J."/>
            <person name="Li C."/>
            <person name="Huang H."/>
            <person name="Wang K."/>
            <person name="Su T."/>
        </authorList>
    </citation>
    <scope>NUCLEOTIDE SEQUENCE [LARGE SCALE GENOMIC DNA]</scope>
    <source>
        <strain evidence="5 6">NEAU-ST10-25</strain>
    </source>
</reference>
<organism evidence="5 6">
    <name type="scientific">Vreelandella zhaodongensis</name>
    <name type="common">Halomonas zhaodongensis</name>
    <dbReference type="NCBI Taxonomy" id="1176240"/>
    <lineage>
        <taxon>Bacteria</taxon>
        <taxon>Pseudomonadati</taxon>
        <taxon>Pseudomonadota</taxon>
        <taxon>Gammaproteobacteria</taxon>
        <taxon>Oceanospirillales</taxon>
        <taxon>Halomonadaceae</taxon>
        <taxon>Vreelandella</taxon>
    </lineage>
</organism>
<keyword evidence="2" id="KW-0378">Hydrolase</keyword>
<feature type="domain" description="Peptidase family U32 C-terminal" evidence="4">
    <location>
        <begin position="353"/>
        <end position="428"/>
    </location>
</feature>
<keyword evidence="1" id="KW-0645">Protease</keyword>
<comment type="caution">
    <text evidence="5">The sequence shown here is derived from an EMBL/GenBank/DDBJ whole genome shotgun (WGS) entry which is preliminary data.</text>
</comment>
<evidence type="ECO:0000256" key="3">
    <source>
        <dbReference type="ARBA" id="ARBA00038374"/>
    </source>
</evidence>
<dbReference type="PANTHER" id="PTHR30217">
    <property type="entry name" value="PEPTIDASE U32 FAMILY"/>
    <property type="match status" value="1"/>
</dbReference>
<dbReference type="PROSITE" id="PS01276">
    <property type="entry name" value="PEPTIDASE_U32"/>
    <property type="match status" value="1"/>
</dbReference>
<protein>
    <submittedName>
        <fullName evidence="5">tRNA 5-hydroxyuridine modification protein YegQ</fullName>
    </submittedName>
</protein>
<dbReference type="InterPro" id="IPR051454">
    <property type="entry name" value="RNA/ubiquinone_mod_enzymes"/>
</dbReference>
<accession>A0ABX2SVH4</accession>
<comment type="similarity">
    <text evidence="3">Belongs to the peptidase U32 family.</text>
</comment>
<proteinExistence type="inferred from homology"/>
<evidence type="ECO:0000256" key="2">
    <source>
        <dbReference type="ARBA" id="ARBA00022801"/>
    </source>
</evidence>
<dbReference type="InterPro" id="IPR001539">
    <property type="entry name" value="Peptidase_U32"/>
</dbReference>
<evidence type="ECO:0000313" key="5">
    <source>
        <dbReference type="EMBL" id="NYS45933.1"/>
    </source>
</evidence>
<dbReference type="Gene3D" id="2.40.30.10">
    <property type="entry name" value="Translation factors"/>
    <property type="match status" value="1"/>
</dbReference>
<evidence type="ECO:0000256" key="1">
    <source>
        <dbReference type="ARBA" id="ARBA00022670"/>
    </source>
</evidence>
<dbReference type="NCBIfam" id="NF011996">
    <property type="entry name" value="PRK15452.1"/>
    <property type="match status" value="1"/>
</dbReference>
<dbReference type="RefSeq" id="WP_179928125.1">
    <property type="nucleotide sequence ID" value="NZ_JACCDD010000007.1"/>
</dbReference>
<dbReference type="EMBL" id="JACCDD010000007">
    <property type="protein sequence ID" value="NYS45933.1"/>
    <property type="molecule type" value="Genomic_DNA"/>
</dbReference>
<dbReference type="Pfam" id="PF16325">
    <property type="entry name" value="Peptidase_U32_C"/>
    <property type="match status" value="1"/>
</dbReference>
<dbReference type="Pfam" id="PF01136">
    <property type="entry name" value="Peptidase_U32"/>
    <property type="match status" value="1"/>
</dbReference>